<evidence type="ECO:0000256" key="3">
    <source>
        <dbReference type="ARBA" id="ARBA00029447"/>
    </source>
</evidence>
<evidence type="ECO:0000313" key="10">
    <source>
        <dbReference type="Proteomes" id="UP001144297"/>
    </source>
</evidence>
<keyword evidence="2 4" id="KW-0807">Transducer</keyword>
<keyword evidence="10" id="KW-1185">Reference proteome</keyword>
<dbReference type="PANTHER" id="PTHR32089">
    <property type="entry name" value="METHYL-ACCEPTING CHEMOTAXIS PROTEIN MCPB"/>
    <property type="match status" value="1"/>
</dbReference>
<dbReference type="GO" id="GO:0004888">
    <property type="term" value="F:transmembrane signaling receptor activity"/>
    <property type="evidence" value="ECO:0007669"/>
    <property type="project" value="InterPro"/>
</dbReference>
<comment type="similarity">
    <text evidence="3">Belongs to the methyl-accepting chemotaxis (MCP) protein family.</text>
</comment>
<feature type="region of interest" description="Disordered" evidence="6">
    <location>
        <begin position="483"/>
        <end position="504"/>
    </location>
</feature>
<dbReference type="GO" id="GO:0007165">
    <property type="term" value="P:signal transduction"/>
    <property type="evidence" value="ECO:0007669"/>
    <property type="project" value="UniProtKB-KW"/>
</dbReference>
<comment type="subcellular location">
    <subcellularLocation>
        <location evidence="1">Membrane</location>
    </subcellularLocation>
</comment>
<dbReference type="SUPFAM" id="SSF58104">
    <property type="entry name" value="Methyl-accepting chemotaxis protein (MCP) signaling domain"/>
    <property type="match status" value="1"/>
</dbReference>
<proteinExistence type="inferred from homology"/>
<dbReference type="Proteomes" id="UP001144297">
    <property type="component" value="Unassembled WGS sequence"/>
</dbReference>
<gene>
    <name evidence="9" type="ORF">TISLANDTSLP1_18880</name>
</gene>
<feature type="transmembrane region" description="Helical" evidence="7">
    <location>
        <begin position="178"/>
        <end position="199"/>
    </location>
</feature>
<accession>A0A9W6GHR5</accession>
<organism evidence="9 10">
    <name type="scientific">Thermodesulfovibrio yellowstonii</name>
    <dbReference type="NCBI Taxonomy" id="28262"/>
    <lineage>
        <taxon>Bacteria</taxon>
        <taxon>Pseudomonadati</taxon>
        <taxon>Nitrospirota</taxon>
        <taxon>Thermodesulfovibrionia</taxon>
        <taxon>Thermodesulfovibrionales</taxon>
        <taxon>Thermodesulfovibrionaceae</taxon>
        <taxon>Thermodesulfovibrio</taxon>
    </lineage>
</organism>
<evidence type="ECO:0000256" key="1">
    <source>
        <dbReference type="ARBA" id="ARBA00004370"/>
    </source>
</evidence>
<dbReference type="Gene3D" id="1.10.287.950">
    <property type="entry name" value="Methyl-accepting chemotaxis protein"/>
    <property type="match status" value="1"/>
</dbReference>
<dbReference type="SMART" id="SM00283">
    <property type="entry name" value="MA"/>
    <property type="match status" value="1"/>
</dbReference>
<dbReference type="EMBL" id="BSDX01000001">
    <property type="protein sequence ID" value="GLI54195.1"/>
    <property type="molecule type" value="Genomic_DNA"/>
</dbReference>
<dbReference type="CDD" id="cd11386">
    <property type="entry name" value="MCP_signal"/>
    <property type="match status" value="1"/>
</dbReference>
<name>A0A9W6GHR5_9BACT</name>
<evidence type="ECO:0000256" key="6">
    <source>
        <dbReference type="SAM" id="MobiDB-lite"/>
    </source>
</evidence>
<protein>
    <submittedName>
        <fullName evidence="9">Methyl-accepting chemotaxis protein</fullName>
    </submittedName>
</protein>
<dbReference type="GO" id="GO:0006935">
    <property type="term" value="P:chemotaxis"/>
    <property type="evidence" value="ECO:0007669"/>
    <property type="project" value="InterPro"/>
</dbReference>
<evidence type="ECO:0000256" key="5">
    <source>
        <dbReference type="SAM" id="Coils"/>
    </source>
</evidence>
<keyword evidence="7" id="KW-0812">Transmembrane</keyword>
<keyword evidence="7" id="KW-0472">Membrane</keyword>
<evidence type="ECO:0000256" key="4">
    <source>
        <dbReference type="PROSITE-ProRule" id="PRU00284"/>
    </source>
</evidence>
<keyword evidence="5" id="KW-0175">Coiled coil</keyword>
<evidence type="ECO:0000256" key="7">
    <source>
        <dbReference type="SAM" id="Phobius"/>
    </source>
</evidence>
<feature type="domain" description="Methyl-accepting transducer" evidence="8">
    <location>
        <begin position="265"/>
        <end position="501"/>
    </location>
</feature>
<evidence type="ECO:0000256" key="2">
    <source>
        <dbReference type="ARBA" id="ARBA00023224"/>
    </source>
</evidence>
<dbReference type="FunFam" id="1.10.287.950:FF:000001">
    <property type="entry name" value="Methyl-accepting chemotaxis sensory transducer"/>
    <property type="match status" value="1"/>
</dbReference>
<evidence type="ECO:0000259" key="8">
    <source>
        <dbReference type="PROSITE" id="PS50111"/>
    </source>
</evidence>
<dbReference type="InterPro" id="IPR004089">
    <property type="entry name" value="MCPsignal_dom"/>
</dbReference>
<comment type="caution">
    <text evidence="9">The sequence shown here is derived from an EMBL/GenBank/DDBJ whole genome shotgun (WGS) entry which is preliminary data.</text>
</comment>
<dbReference type="AlphaFoldDB" id="A0A9W6GHR5"/>
<dbReference type="PRINTS" id="PR00260">
    <property type="entry name" value="CHEMTRNSDUCR"/>
</dbReference>
<keyword evidence="7" id="KW-1133">Transmembrane helix</keyword>
<reference evidence="9" key="1">
    <citation type="submission" date="2022-12" db="EMBL/GenBank/DDBJ databases">
        <title>Reference genome sequencing for broad-spectrum identification of bacterial and archaeal isolates by mass spectrometry.</title>
        <authorList>
            <person name="Sekiguchi Y."/>
            <person name="Tourlousse D.M."/>
        </authorList>
    </citation>
    <scope>NUCLEOTIDE SEQUENCE</scope>
    <source>
        <strain evidence="9">TSL-P1</strain>
    </source>
</reference>
<dbReference type="PROSITE" id="PS50111">
    <property type="entry name" value="CHEMOTAXIS_TRANSDUC_2"/>
    <property type="match status" value="1"/>
</dbReference>
<dbReference type="Pfam" id="PF00015">
    <property type="entry name" value="MCPsignal"/>
    <property type="match status" value="1"/>
</dbReference>
<dbReference type="PANTHER" id="PTHR32089:SF112">
    <property type="entry name" value="LYSOZYME-LIKE PROTEIN-RELATED"/>
    <property type="match status" value="1"/>
</dbReference>
<feature type="transmembrane region" description="Helical" evidence="7">
    <location>
        <begin position="6"/>
        <end position="27"/>
    </location>
</feature>
<dbReference type="InterPro" id="IPR004090">
    <property type="entry name" value="Chemotax_Me-accpt_rcpt"/>
</dbReference>
<sequence length="537" mass="59691">MKISKLIQLVSITTLFSFIFLFVIFYFTGKTSQDNVRELVDKDIQLLVAYKDIYGHGSQTLASVRNVLASNDEQSKKNAEKYYKELVQTIDETIKIAPANIQEELKKLLKMWQDNHVLIAEIIKLTEQGKKEEALKKSQELTNGFRKARDIVFNLTDLQKSKFLKAKENMANTMKRNFYLFAGIFVFAALLTNIFLFFMKKSLKVIPEMALKMEEIAKGADRGDIGSIEFDKKLEERKDEIGLIARGVRKVDEFTLSVIENVKKSLGTIQSVIGALEANVETLKKKAAEQTSQSHQIATAAEEMSQTITDIARNASQASDLATESQNIAHEGVTLSDKSTTIVQSANHSTTELKRTIDSLNKRVEEIGEIVIVIKDIADQTNLLALNAAIEAARAGEQGRGFAVVADEVRKLAERTIKSTEEISQKIEAVQAESRESLKSMDVTAREVAEALEALNEVKDALNRIAEHSIKVKDTITQIATATEQQSSTSDEVARSAERSSGLAQDVKITSETVGQEVENLNEVIKKLTEAIRGTKV</sequence>
<evidence type="ECO:0000313" key="9">
    <source>
        <dbReference type="EMBL" id="GLI54195.1"/>
    </source>
</evidence>
<dbReference type="GO" id="GO:0016020">
    <property type="term" value="C:membrane"/>
    <property type="evidence" value="ECO:0007669"/>
    <property type="project" value="UniProtKB-SubCell"/>
</dbReference>
<feature type="coiled-coil region" evidence="5">
    <location>
        <begin position="441"/>
        <end position="468"/>
    </location>
</feature>